<evidence type="ECO:0000259" key="2">
    <source>
        <dbReference type="Pfam" id="PF04824"/>
    </source>
</evidence>
<evidence type="ECO:0000313" key="3">
    <source>
        <dbReference type="EMBL" id="KAK7483260.1"/>
    </source>
</evidence>
<dbReference type="Pfam" id="PF04824">
    <property type="entry name" value="Rad21_Rec8"/>
    <property type="match status" value="1"/>
</dbReference>
<gene>
    <name evidence="3" type="ORF">BaRGS_00025553</name>
</gene>
<keyword evidence="4" id="KW-1185">Reference proteome</keyword>
<reference evidence="3 4" key="1">
    <citation type="journal article" date="2023" name="Sci. Data">
        <title>Genome assembly of the Korean intertidal mud-creeper Batillaria attramentaria.</title>
        <authorList>
            <person name="Patra A.K."/>
            <person name="Ho P.T."/>
            <person name="Jun S."/>
            <person name="Lee S.J."/>
            <person name="Kim Y."/>
            <person name="Won Y.J."/>
        </authorList>
    </citation>
    <scope>NUCLEOTIDE SEQUENCE [LARGE SCALE GENOMIC DNA]</scope>
    <source>
        <strain evidence="3">Wonlab-2016</strain>
    </source>
</reference>
<evidence type="ECO:0000256" key="1">
    <source>
        <dbReference type="SAM" id="MobiDB-lite"/>
    </source>
</evidence>
<dbReference type="EMBL" id="JACVVK020000230">
    <property type="protein sequence ID" value="KAK7483260.1"/>
    <property type="molecule type" value="Genomic_DNA"/>
</dbReference>
<proteinExistence type="predicted"/>
<feature type="domain" description="Rad21/Rec8-like protein C-terminal eukaryotic" evidence="2">
    <location>
        <begin position="123"/>
        <end position="164"/>
    </location>
</feature>
<dbReference type="AlphaFoldDB" id="A0ABD0K862"/>
<dbReference type="InterPro" id="IPR023093">
    <property type="entry name" value="ScpA-like_C"/>
</dbReference>
<feature type="compositionally biased region" description="Basic and acidic residues" evidence="1">
    <location>
        <begin position="23"/>
        <end position="42"/>
    </location>
</feature>
<feature type="compositionally biased region" description="Basic and acidic residues" evidence="1">
    <location>
        <begin position="51"/>
        <end position="64"/>
    </location>
</feature>
<comment type="caution">
    <text evidence="3">The sequence shown here is derived from an EMBL/GenBank/DDBJ whole genome shotgun (WGS) entry which is preliminary data.</text>
</comment>
<name>A0ABD0K862_9CAEN</name>
<protein>
    <recommendedName>
        <fullName evidence="2">Rad21/Rec8-like protein C-terminal eukaryotic domain-containing protein</fullName>
    </recommendedName>
</protein>
<feature type="compositionally biased region" description="Polar residues" evidence="1">
    <location>
        <begin position="12"/>
        <end position="22"/>
    </location>
</feature>
<organism evidence="3 4">
    <name type="scientific">Batillaria attramentaria</name>
    <dbReference type="NCBI Taxonomy" id="370345"/>
    <lineage>
        <taxon>Eukaryota</taxon>
        <taxon>Metazoa</taxon>
        <taxon>Spiralia</taxon>
        <taxon>Lophotrochozoa</taxon>
        <taxon>Mollusca</taxon>
        <taxon>Gastropoda</taxon>
        <taxon>Caenogastropoda</taxon>
        <taxon>Sorbeoconcha</taxon>
        <taxon>Cerithioidea</taxon>
        <taxon>Batillariidae</taxon>
        <taxon>Batillaria</taxon>
    </lineage>
</organism>
<dbReference type="Proteomes" id="UP001519460">
    <property type="component" value="Unassembled WGS sequence"/>
</dbReference>
<evidence type="ECO:0000313" key="4">
    <source>
        <dbReference type="Proteomes" id="UP001519460"/>
    </source>
</evidence>
<dbReference type="Gene3D" id="1.10.10.580">
    <property type="entry name" value="Structural maintenance of chromosome 1. Chain E"/>
    <property type="match status" value="1"/>
</dbReference>
<feature type="region of interest" description="Disordered" evidence="1">
    <location>
        <begin position="1"/>
        <end position="64"/>
    </location>
</feature>
<dbReference type="InterPro" id="IPR006909">
    <property type="entry name" value="Rad21/Rec8_C_eu"/>
</dbReference>
<accession>A0ABD0K862</accession>
<sequence>MSSIEVAREISMSKSLTPTAERSLSRHDISRESAKSAEESLGKRRSGAEPTVEKDVGLDRSRADDSLELKVVPEELSGMYSPQLSGAHDVSSDSSEGLTLRHNFFRRCERARGLQQYTTFREVCPTSMKRHHAAARFAALLELCKEEKLFVKQRHPYSEIYISSRKDGLPQ</sequence>